<comment type="caution">
    <text evidence="1">The sequence shown here is derived from an EMBL/GenBank/DDBJ whole genome shotgun (WGS) entry which is preliminary data.</text>
</comment>
<keyword evidence="2" id="KW-1185">Reference proteome</keyword>
<dbReference type="Proteomes" id="UP001054252">
    <property type="component" value="Unassembled WGS sequence"/>
</dbReference>
<name>A0AAV5KPX2_9ROSI</name>
<organism evidence="1 2">
    <name type="scientific">Rubroshorea leprosula</name>
    <dbReference type="NCBI Taxonomy" id="152421"/>
    <lineage>
        <taxon>Eukaryota</taxon>
        <taxon>Viridiplantae</taxon>
        <taxon>Streptophyta</taxon>
        <taxon>Embryophyta</taxon>
        <taxon>Tracheophyta</taxon>
        <taxon>Spermatophyta</taxon>
        <taxon>Magnoliopsida</taxon>
        <taxon>eudicotyledons</taxon>
        <taxon>Gunneridae</taxon>
        <taxon>Pentapetalae</taxon>
        <taxon>rosids</taxon>
        <taxon>malvids</taxon>
        <taxon>Malvales</taxon>
        <taxon>Dipterocarpaceae</taxon>
        <taxon>Rubroshorea</taxon>
    </lineage>
</organism>
<evidence type="ECO:0000313" key="2">
    <source>
        <dbReference type="Proteomes" id="UP001054252"/>
    </source>
</evidence>
<sequence length="344" mass="39361">MASAPRKALAKQLKEHLQEQQEPFTLDDYLSEKGHTVKCLKSNVGGGCCPVNLFKNQEKPGSRELFSRSTRIIKLVLFKLISANPSQEPCLPYCSKAQKDKFQTAEIIKGFTAGQVLTSFSISQQCSLEEESLPPRYPHWFSSRSCQPSFLDNMKQQQQKLKLSYSKGLQTATDTHYQRECMKEKHPNEVSNRKELQVKPHSKFGFTELNVTTKEQLKLGKLLFDCIDESTENQIQVRKKRQNCNEMFMGLKGIEKHNDLWRKNFRDLISSTFAEWNYSQQLQRDIGIDIVDSIMEFPAIHGTGLNKQAFDMGLITTTVLGFQKELSTLNSLSQVQHHQSSTTE</sequence>
<reference evidence="1 2" key="1">
    <citation type="journal article" date="2021" name="Commun. Biol.">
        <title>The genome of Shorea leprosula (Dipterocarpaceae) highlights the ecological relevance of drought in aseasonal tropical rainforests.</title>
        <authorList>
            <person name="Ng K.K.S."/>
            <person name="Kobayashi M.J."/>
            <person name="Fawcett J.A."/>
            <person name="Hatakeyama M."/>
            <person name="Paape T."/>
            <person name="Ng C.H."/>
            <person name="Ang C.C."/>
            <person name="Tnah L.H."/>
            <person name="Lee C.T."/>
            <person name="Nishiyama T."/>
            <person name="Sese J."/>
            <person name="O'Brien M.J."/>
            <person name="Copetti D."/>
            <person name="Mohd Noor M.I."/>
            <person name="Ong R.C."/>
            <person name="Putra M."/>
            <person name="Sireger I.Z."/>
            <person name="Indrioko S."/>
            <person name="Kosugi Y."/>
            <person name="Izuno A."/>
            <person name="Isagi Y."/>
            <person name="Lee S.L."/>
            <person name="Shimizu K.K."/>
        </authorList>
    </citation>
    <scope>NUCLEOTIDE SEQUENCE [LARGE SCALE GENOMIC DNA]</scope>
    <source>
        <strain evidence="1">214</strain>
    </source>
</reference>
<dbReference type="AlphaFoldDB" id="A0AAV5KPX2"/>
<accession>A0AAV5KPX2</accession>
<dbReference type="PANTHER" id="PTHR37613">
    <property type="entry name" value="DUF4378 DOMAIN PROTEIN"/>
    <property type="match status" value="1"/>
</dbReference>
<dbReference type="PANTHER" id="PTHR37613:SF3">
    <property type="entry name" value="DUF4378 DOMAIN-CONTAINING PROTEIN"/>
    <property type="match status" value="1"/>
</dbReference>
<protein>
    <submittedName>
        <fullName evidence="1">Uncharacterized protein</fullName>
    </submittedName>
</protein>
<evidence type="ECO:0000313" key="1">
    <source>
        <dbReference type="EMBL" id="GKV26516.1"/>
    </source>
</evidence>
<gene>
    <name evidence="1" type="ORF">SLEP1_g35804</name>
</gene>
<proteinExistence type="predicted"/>
<dbReference type="EMBL" id="BPVZ01000072">
    <property type="protein sequence ID" value="GKV26516.1"/>
    <property type="molecule type" value="Genomic_DNA"/>
</dbReference>